<accession>A0A0D0DIU9</accession>
<feature type="region of interest" description="Disordered" evidence="1">
    <location>
        <begin position="64"/>
        <end position="92"/>
    </location>
</feature>
<keyword evidence="3" id="KW-1185">Reference proteome</keyword>
<sequence length="92" mass="10103">DVMAVWKETEAAWLECNRVQGQTHKEGLVAWEAEKDLAKAERHQPGWNQPKLGKLESLFPKPVLESVQGVEMDRNEDDGGVGSDGGGSAEED</sequence>
<organism evidence="2 3">
    <name type="scientific">Paxillus rubicundulus Ve08.2h10</name>
    <dbReference type="NCBI Taxonomy" id="930991"/>
    <lineage>
        <taxon>Eukaryota</taxon>
        <taxon>Fungi</taxon>
        <taxon>Dikarya</taxon>
        <taxon>Basidiomycota</taxon>
        <taxon>Agaricomycotina</taxon>
        <taxon>Agaricomycetes</taxon>
        <taxon>Agaricomycetidae</taxon>
        <taxon>Boletales</taxon>
        <taxon>Paxilineae</taxon>
        <taxon>Paxillaceae</taxon>
        <taxon>Paxillus</taxon>
    </lineage>
</organism>
<gene>
    <name evidence="2" type="ORF">PAXRUDRAFT_155965</name>
</gene>
<dbReference type="AlphaFoldDB" id="A0A0D0DIU9"/>
<dbReference type="EMBL" id="KN825786">
    <property type="protein sequence ID" value="KIK81509.1"/>
    <property type="molecule type" value="Genomic_DNA"/>
</dbReference>
<name>A0A0D0DIU9_9AGAM</name>
<protein>
    <submittedName>
        <fullName evidence="2">Uncharacterized protein</fullName>
    </submittedName>
</protein>
<dbReference type="HOGENOM" id="CLU_177422_1_0_1"/>
<dbReference type="Proteomes" id="UP000054538">
    <property type="component" value="Unassembled WGS sequence"/>
</dbReference>
<dbReference type="InParanoid" id="A0A0D0DIU9"/>
<proteinExistence type="predicted"/>
<feature type="compositionally biased region" description="Gly residues" evidence="1">
    <location>
        <begin position="80"/>
        <end position="92"/>
    </location>
</feature>
<evidence type="ECO:0000256" key="1">
    <source>
        <dbReference type="SAM" id="MobiDB-lite"/>
    </source>
</evidence>
<feature type="non-terminal residue" evidence="2">
    <location>
        <position position="1"/>
    </location>
</feature>
<dbReference type="OrthoDB" id="2668279at2759"/>
<evidence type="ECO:0000313" key="3">
    <source>
        <dbReference type="Proteomes" id="UP000054538"/>
    </source>
</evidence>
<reference evidence="3" key="2">
    <citation type="submission" date="2015-01" db="EMBL/GenBank/DDBJ databases">
        <title>Evolutionary Origins and Diversification of the Mycorrhizal Mutualists.</title>
        <authorList>
            <consortium name="DOE Joint Genome Institute"/>
            <consortium name="Mycorrhizal Genomics Consortium"/>
            <person name="Kohler A."/>
            <person name="Kuo A."/>
            <person name="Nagy L.G."/>
            <person name="Floudas D."/>
            <person name="Copeland A."/>
            <person name="Barry K.W."/>
            <person name="Cichocki N."/>
            <person name="Veneault-Fourrey C."/>
            <person name="LaButti K."/>
            <person name="Lindquist E.A."/>
            <person name="Lipzen A."/>
            <person name="Lundell T."/>
            <person name="Morin E."/>
            <person name="Murat C."/>
            <person name="Riley R."/>
            <person name="Ohm R."/>
            <person name="Sun H."/>
            <person name="Tunlid A."/>
            <person name="Henrissat B."/>
            <person name="Grigoriev I.V."/>
            <person name="Hibbett D.S."/>
            <person name="Martin F."/>
        </authorList>
    </citation>
    <scope>NUCLEOTIDE SEQUENCE [LARGE SCALE GENOMIC DNA]</scope>
    <source>
        <strain evidence="3">Ve08.2h10</strain>
    </source>
</reference>
<evidence type="ECO:0000313" key="2">
    <source>
        <dbReference type="EMBL" id="KIK81509.1"/>
    </source>
</evidence>
<reference evidence="2 3" key="1">
    <citation type="submission" date="2014-04" db="EMBL/GenBank/DDBJ databases">
        <authorList>
            <consortium name="DOE Joint Genome Institute"/>
            <person name="Kuo A."/>
            <person name="Kohler A."/>
            <person name="Jargeat P."/>
            <person name="Nagy L.G."/>
            <person name="Floudas D."/>
            <person name="Copeland A."/>
            <person name="Barry K.W."/>
            <person name="Cichocki N."/>
            <person name="Veneault-Fourrey C."/>
            <person name="LaButti K."/>
            <person name="Lindquist E.A."/>
            <person name="Lipzen A."/>
            <person name="Lundell T."/>
            <person name="Morin E."/>
            <person name="Murat C."/>
            <person name="Sun H."/>
            <person name="Tunlid A."/>
            <person name="Henrissat B."/>
            <person name="Grigoriev I.V."/>
            <person name="Hibbett D.S."/>
            <person name="Martin F."/>
            <person name="Nordberg H.P."/>
            <person name="Cantor M.N."/>
            <person name="Hua S.X."/>
        </authorList>
    </citation>
    <scope>NUCLEOTIDE SEQUENCE [LARGE SCALE GENOMIC DNA]</scope>
    <source>
        <strain evidence="2 3">Ve08.2h10</strain>
    </source>
</reference>